<dbReference type="Gene3D" id="3.20.20.70">
    <property type="entry name" value="Aldolase class I"/>
    <property type="match status" value="1"/>
</dbReference>
<evidence type="ECO:0000256" key="8">
    <source>
        <dbReference type="ARBA" id="ARBA00049047"/>
    </source>
</evidence>
<comment type="catalytic activity">
    <reaction evidence="8 9">
        <text>(1S,2R)-1-C-(indol-3-yl)glycerol 3-phosphate + L-serine = D-glyceraldehyde 3-phosphate + L-tryptophan + H2O</text>
        <dbReference type="Rhea" id="RHEA:10532"/>
        <dbReference type="ChEBI" id="CHEBI:15377"/>
        <dbReference type="ChEBI" id="CHEBI:33384"/>
        <dbReference type="ChEBI" id="CHEBI:57912"/>
        <dbReference type="ChEBI" id="CHEBI:58866"/>
        <dbReference type="ChEBI" id="CHEBI:59776"/>
        <dbReference type="EC" id="4.2.1.20"/>
    </reaction>
</comment>
<keyword evidence="7 9" id="KW-0456">Lyase</keyword>
<dbReference type="OrthoDB" id="9804578at2"/>
<organism evidence="11 12">
    <name type="scientific">Pseudomyxococcus hansupus</name>
    <dbReference type="NCBI Taxonomy" id="1297742"/>
    <lineage>
        <taxon>Bacteria</taxon>
        <taxon>Pseudomonadati</taxon>
        <taxon>Myxococcota</taxon>
        <taxon>Myxococcia</taxon>
        <taxon>Myxococcales</taxon>
        <taxon>Cystobacterineae</taxon>
        <taxon>Myxococcaceae</taxon>
        <taxon>Pseudomyxococcus</taxon>
    </lineage>
</organism>
<dbReference type="eggNOG" id="COG0159">
    <property type="taxonomic scope" value="Bacteria"/>
</dbReference>
<evidence type="ECO:0000256" key="9">
    <source>
        <dbReference type="HAMAP-Rule" id="MF_00131"/>
    </source>
</evidence>
<keyword evidence="6 9" id="KW-0057">Aromatic amino acid biosynthesis</keyword>
<evidence type="ECO:0000313" key="12">
    <source>
        <dbReference type="Proteomes" id="UP000009026"/>
    </source>
</evidence>
<dbReference type="FunFam" id="3.20.20.70:FF:000037">
    <property type="entry name" value="Tryptophan synthase alpha chain"/>
    <property type="match status" value="1"/>
</dbReference>
<evidence type="ECO:0000256" key="5">
    <source>
        <dbReference type="ARBA" id="ARBA00022822"/>
    </source>
</evidence>
<keyword evidence="12" id="KW-1185">Reference proteome</keyword>
<dbReference type="CDD" id="cd04724">
    <property type="entry name" value="Tryptophan_synthase_alpha"/>
    <property type="match status" value="1"/>
</dbReference>
<evidence type="ECO:0000256" key="2">
    <source>
        <dbReference type="ARBA" id="ARBA00004733"/>
    </source>
</evidence>
<dbReference type="HAMAP" id="MF_00131">
    <property type="entry name" value="Trp_synth_alpha"/>
    <property type="match status" value="1"/>
</dbReference>
<dbReference type="PATRIC" id="fig|1297742.4.peg.839"/>
<evidence type="ECO:0000256" key="10">
    <source>
        <dbReference type="RuleBase" id="RU003662"/>
    </source>
</evidence>
<dbReference type="Proteomes" id="UP000009026">
    <property type="component" value="Chromosome"/>
</dbReference>
<dbReference type="PROSITE" id="PS00167">
    <property type="entry name" value="TRP_SYNTHASE_ALPHA"/>
    <property type="match status" value="1"/>
</dbReference>
<dbReference type="InterPro" id="IPR018204">
    <property type="entry name" value="Trp_synthase_alpha_AS"/>
</dbReference>
<dbReference type="PANTHER" id="PTHR43406">
    <property type="entry name" value="TRYPTOPHAN SYNTHASE, ALPHA CHAIN"/>
    <property type="match status" value="1"/>
</dbReference>
<dbReference type="InterPro" id="IPR011060">
    <property type="entry name" value="RibuloseP-bd_barrel"/>
</dbReference>
<comment type="pathway">
    <text evidence="2 9">Amino-acid biosynthesis; L-tryptophan biosynthesis; L-tryptophan from chorismate: step 5/5.</text>
</comment>
<dbReference type="NCBIfam" id="TIGR00262">
    <property type="entry name" value="trpA"/>
    <property type="match status" value="1"/>
</dbReference>
<reference evidence="11 12" key="1">
    <citation type="journal article" date="2016" name="PLoS ONE">
        <title>Complete Genome Sequence and Comparative Genomics of a Novel Myxobacterium Myxococcus hansupus.</title>
        <authorList>
            <person name="Sharma G."/>
            <person name="Narwani T."/>
            <person name="Subramanian S."/>
        </authorList>
    </citation>
    <scope>NUCLEOTIDE SEQUENCE [LARGE SCALE GENOMIC DNA]</scope>
    <source>
        <strain evidence="12">mixupus</strain>
    </source>
</reference>
<sequence>MSGEIAQAFARAKARGEGVLVAYAMAGDPDLPRSVDVFAALVEGGADILELGVAFSDPIADGPVIQGAAERALKAGSTLKRVLDEVVTEVRKRCPETPLVIMTYVNVIMAMGGARYAKLARERGVSGTILPDLPPEESAELRATFDAEGIDLIPLCAPTTPPARAQAIAKEGRGFVYCVSVSGVTGMRAELPPDLSQRLDLVRKASPVPVVAGFGISTAEQARTLSAHADGVVVGSALVRAAHTEGATAAKAVCADIKRGLRPRG</sequence>
<keyword evidence="5 9" id="KW-0822">Tryptophan biosynthesis</keyword>
<protein>
    <recommendedName>
        <fullName evidence="9">Tryptophan synthase alpha chain</fullName>
        <ecNumber evidence="9">4.2.1.20</ecNumber>
    </recommendedName>
</protein>
<comment type="subunit">
    <text evidence="3 9">Tetramer of two alpha and two beta chains.</text>
</comment>
<evidence type="ECO:0000313" key="11">
    <source>
        <dbReference type="EMBL" id="AKQ63912.1"/>
    </source>
</evidence>
<gene>
    <name evidence="9" type="primary">trpA</name>
    <name evidence="11" type="ORF">A176_000824</name>
</gene>
<dbReference type="KEGG" id="mym:A176_000824"/>
<dbReference type="UniPathway" id="UPA00035">
    <property type="reaction ID" value="UER00044"/>
</dbReference>
<dbReference type="GO" id="GO:0004834">
    <property type="term" value="F:tryptophan synthase activity"/>
    <property type="evidence" value="ECO:0007669"/>
    <property type="project" value="UniProtKB-UniRule"/>
</dbReference>
<dbReference type="InterPro" id="IPR002028">
    <property type="entry name" value="Trp_synthase_suA"/>
</dbReference>
<accession>A0A0H4X7S8</accession>
<evidence type="ECO:0000256" key="4">
    <source>
        <dbReference type="ARBA" id="ARBA00022605"/>
    </source>
</evidence>
<feature type="active site" description="Proton acceptor" evidence="9">
    <location>
        <position position="50"/>
    </location>
</feature>
<evidence type="ECO:0000256" key="7">
    <source>
        <dbReference type="ARBA" id="ARBA00023239"/>
    </source>
</evidence>
<dbReference type="RefSeq" id="WP_002635902.1">
    <property type="nucleotide sequence ID" value="NZ_CP012109.1"/>
</dbReference>
<comment type="similarity">
    <text evidence="9 10">Belongs to the TrpA family.</text>
</comment>
<dbReference type="EC" id="4.2.1.20" evidence="9"/>
<proteinExistence type="inferred from homology"/>
<evidence type="ECO:0000256" key="3">
    <source>
        <dbReference type="ARBA" id="ARBA00011270"/>
    </source>
</evidence>
<dbReference type="STRING" id="1297742.A176_000824"/>
<keyword evidence="4 9" id="KW-0028">Amino-acid biosynthesis</keyword>
<dbReference type="Pfam" id="PF00290">
    <property type="entry name" value="Trp_syntA"/>
    <property type="match status" value="1"/>
</dbReference>
<dbReference type="AlphaFoldDB" id="A0A0H4X7S8"/>
<evidence type="ECO:0000256" key="6">
    <source>
        <dbReference type="ARBA" id="ARBA00023141"/>
    </source>
</evidence>
<feature type="active site" description="Proton acceptor" evidence="9">
    <location>
        <position position="61"/>
    </location>
</feature>
<dbReference type="PANTHER" id="PTHR43406:SF1">
    <property type="entry name" value="TRYPTOPHAN SYNTHASE ALPHA CHAIN, CHLOROPLASTIC"/>
    <property type="match status" value="1"/>
</dbReference>
<evidence type="ECO:0000256" key="1">
    <source>
        <dbReference type="ARBA" id="ARBA00003365"/>
    </source>
</evidence>
<dbReference type="EMBL" id="CP012109">
    <property type="protein sequence ID" value="AKQ63912.1"/>
    <property type="molecule type" value="Genomic_DNA"/>
</dbReference>
<dbReference type="InterPro" id="IPR013785">
    <property type="entry name" value="Aldolase_TIM"/>
</dbReference>
<comment type="function">
    <text evidence="1 9">The alpha subunit is responsible for the aldol cleavage of indoleglycerol phosphate to indole and glyceraldehyde 3-phosphate.</text>
</comment>
<name>A0A0H4X7S8_9BACT</name>
<dbReference type="GO" id="GO:0005829">
    <property type="term" value="C:cytosol"/>
    <property type="evidence" value="ECO:0007669"/>
    <property type="project" value="TreeGrafter"/>
</dbReference>
<dbReference type="SUPFAM" id="SSF51366">
    <property type="entry name" value="Ribulose-phoshate binding barrel"/>
    <property type="match status" value="1"/>
</dbReference>